<dbReference type="InterPro" id="IPR012337">
    <property type="entry name" value="RNaseH-like_sf"/>
</dbReference>
<protein>
    <submittedName>
        <fullName evidence="2">15131_t:CDS:1</fullName>
    </submittedName>
</protein>
<feature type="non-terminal residue" evidence="2">
    <location>
        <position position="67"/>
    </location>
</feature>
<dbReference type="OrthoDB" id="2422627at2759"/>
<accession>A0A9N9P9G7</accession>
<dbReference type="EMBL" id="CAJVPZ010095681">
    <property type="protein sequence ID" value="CAG8818317.1"/>
    <property type="molecule type" value="Genomic_DNA"/>
</dbReference>
<dbReference type="AlphaFoldDB" id="A0A9N9P9G7"/>
<comment type="caution">
    <text evidence="2">The sequence shown here is derived from an EMBL/GenBank/DDBJ whole genome shotgun (WGS) entry which is preliminary data.</text>
</comment>
<keyword evidence="3" id="KW-1185">Reference proteome</keyword>
<evidence type="ECO:0000313" key="2">
    <source>
        <dbReference type="EMBL" id="CAG8818317.1"/>
    </source>
</evidence>
<evidence type="ECO:0000256" key="1">
    <source>
        <dbReference type="SAM" id="MobiDB-lite"/>
    </source>
</evidence>
<gene>
    <name evidence="2" type="ORF">RFULGI_LOCUS19408</name>
</gene>
<dbReference type="InterPro" id="IPR036397">
    <property type="entry name" value="RNaseH_sf"/>
</dbReference>
<organism evidence="2 3">
    <name type="scientific">Racocetra fulgida</name>
    <dbReference type="NCBI Taxonomy" id="60492"/>
    <lineage>
        <taxon>Eukaryota</taxon>
        <taxon>Fungi</taxon>
        <taxon>Fungi incertae sedis</taxon>
        <taxon>Mucoromycota</taxon>
        <taxon>Glomeromycotina</taxon>
        <taxon>Glomeromycetes</taxon>
        <taxon>Diversisporales</taxon>
        <taxon>Gigasporaceae</taxon>
        <taxon>Racocetra</taxon>
    </lineage>
</organism>
<reference evidence="2" key="1">
    <citation type="submission" date="2021-06" db="EMBL/GenBank/DDBJ databases">
        <authorList>
            <person name="Kallberg Y."/>
            <person name="Tangrot J."/>
            <person name="Rosling A."/>
        </authorList>
    </citation>
    <scope>NUCLEOTIDE SEQUENCE</scope>
    <source>
        <strain evidence="2">IN212</strain>
    </source>
</reference>
<dbReference type="GO" id="GO:0003676">
    <property type="term" value="F:nucleic acid binding"/>
    <property type="evidence" value="ECO:0007669"/>
    <property type="project" value="InterPro"/>
</dbReference>
<proteinExistence type="predicted"/>
<dbReference type="Gene3D" id="3.30.420.10">
    <property type="entry name" value="Ribonuclease H-like superfamily/Ribonuclease H"/>
    <property type="match status" value="1"/>
</dbReference>
<feature type="region of interest" description="Disordered" evidence="1">
    <location>
        <begin position="1"/>
        <end position="20"/>
    </location>
</feature>
<dbReference type="Proteomes" id="UP000789396">
    <property type="component" value="Unassembled WGS sequence"/>
</dbReference>
<dbReference type="SUPFAM" id="SSF53098">
    <property type="entry name" value="Ribonuclease H-like"/>
    <property type="match status" value="1"/>
</dbReference>
<name>A0A9N9P9G7_9GLOM</name>
<feature type="non-terminal residue" evidence="2">
    <location>
        <position position="1"/>
    </location>
</feature>
<sequence>KTSRDTSRHVTSARGEVDPEHSGNKYIVVATKYLTKWPEARAIPDASASSVASFIIEDIICRQGCPQ</sequence>
<evidence type="ECO:0000313" key="3">
    <source>
        <dbReference type="Proteomes" id="UP000789396"/>
    </source>
</evidence>